<dbReference type="Ensembl" id="ENSEBUT00000022974.1">
    <property type="protein sequence ID" value="ENSEBUP00000022398.1"/>
    <property type="gene ID" value="ENSEBUG00000013784.1"/>
</dbReference>
<keyword evidence="4 11" id="KW-0812">Transmembrane</keyword>
<evidence type="ECO:0000256" key="12">
    <source>
        <dbReference type="SAM" id="SignalP"/>
    </source>
</evidence>
<dbReference type="SUPFAM" id="SSF111418">
    <property type="entry name" value="Hormone receptor domain"/>
    <property type="match status" value="1"/>
</dbReference>
<feature type="domain" description="G-protein coupled receptors family 2 profile 2" evidence="14">
    <location>
        <begin position="143"/>
        <end position="409"/>
    </location>
</feature>
<sequence length="432" mass="49517">MTWDSLCASLLFLSVVCGLYTGAAGQVDNGNVITKDEQIFLVVQAGLHCESAIQAKLNHSFELGCPPEWDGLVCWPSAEPASVVALPCPGYIVDFHHEGHVMRWCSENGAWMVSPGRNQTLADYSKCIKGMPDSREMGMYRRLSIIYTVGYSTSIISDTFALFLLTYFRRLHCTRNYIHMHLFVSFILRGGSILVRDAILELEITGGLKPDIKNEGTSKLVALPESPNFLQLIACEISVFLYLYFLATNYFWMLVEGLYLHSLIFLTFYSRRQCFLWFFTLIGWGVPLMFMSAWAAVRGTLADSRLHRCWDMRTDKAYEWIYEVPILLSIVVNFVLLANIVRVIATKLRQNNTSHRNTSQQNWKLIKSTLALMVLFGTHYVVFLGFEHEEKTMLWKIWMHYELFFSSFQVRLLHSLPSEHLLSPIVLLVTLV</sequence>
<dbReference type="SUPFAM" id="SSF81321">
    <property type="entry name" value="Family A G protein-coupled receptor-like"/>
    <property type="match status" value="1"/>
</dbReference>
<dbReference type="InterPro" id="IPR050332">
    <property type="entry name" value="GPCR_2"/>
</dbReference>
<dbReference type="Pfam" id="PF00002">
    <property type="entry name" value="7tm_2"/>
    <property type="match status" value="1"/>
</dbReference>
<proteinExistence type="inferred from homology"/>
<feature type="transmembrane region" description="Helical" evidence="11">
    <location>
        <begin position="228"/>
        <end position="245"/>
    </location>
</feature>
<dbReference type="Pfam" id="PF02793">
    <property type="entry name" value="HRM"/>
    <property type="match status" value="1"/>
</dbReference>
<dbReference type="AlphaFoldDB" id="A0A8C4WZV4"/>
<keyword evidence="6" id="KW-0297">G-protein coupled receptor</keyword>
<dbReference type="GO" id="GO:0007166">
    <property type="term" value="P:cell surface receptor signaling pathway"/>
    <property type="evidence" value="ECO:0007669"/>
    <property type="project" value="InterPro"/>
</dbReference>
<dbReference type="PROSITE" id="PS00649">
    <property type="entry name" value="G_PROTEIN_RECEP_F2_1"/>
    <property type="match status" value="1"/>
</dbReference>
<dbReference type="PROSITE" id="PS50227">
    <property type="entry name" value="G_PROTEIN_RECEP_F2_3"/>
    <property type="match status" value="1"/>
</dbReference>
<feature type="transmembrane region" description="Helical" evidence="11">
    <location>
        <begin position="276"/>
        <end position="297"/>
    </location>
</feature>
<evidence type="ECO:0000256" key="9">
    <source>
        <dbReference type="ARBA" id="ARBA00023180"/>
    </source>
</evidence>
<dbReference type="SMART" id="SM00008">
    <property type="entry name" value="HormR"/>
    <property type="match status" value="1"/>
</dbReference>
<keyword evidence="9" id="KW-0325">Glycoprotein</keyword>
<keyword evidence="3" id="KW-1003">Cell membrane</keyword>
<evidence type="ECO:0000256" key="1">
    <source>
        <dbReference type="ARBA" id="ARBA00004651"/>
    </source>
</evidence>
<feature type="signal peptide" evidence="12">
    <location>
        <begin position="1"/>
        <end position="18"/>
    </location>
</feature>
<keyword evidence="12" id="KW-0732">Signal</keyword>
<dbReference type="GO" id="GO:0008528">
    <property type="term" value="F:G protein-coupled peptide receptor activity"/>
    <property type="evidence" value="ECO:0007669"/>
    <property type="project" value="TreeGrafter"/>
</dbReference>
<dbReference type="InterPro" id="IPR017981">
    <property type="entry name" value="GPCR_2-like_7TM"/>
</dbReference>
<evidence type="ECO:0000256" key="8">
    <source>
        <dbReference type="ARBA" id="ARBA00023170"/>
    </source>
</evidence>
<evidence type="ECO:0000313" key="16">
    <source>
        <dbReference type="Proteomes" id="UP000694388"/>
    </source>
</evidence>
<dbReference type="GO" id="GO:0004991">
    <property type="term" value="F:parathyroid hormone receptor activity"/>
    <property type="evidence" value="ECO:0007669"/>
    <property type="project" value="TreeGrafter"/>
</dbReference>
<evidence type="ECO:0000256" key="4">
    <source>
        <dbReference type="ARBA" id="ARBA00022692"/>
    </source>
</evidence>
<dbReference type="InterPro" id="IPR036445">
    <property type="entry name" value="GPCR_2_extracell_dom_sf"/>
</dbReference>
<feature type="domain" description="G-protein coupled receptors family 2 profile 1" evidence="13">
    <location>
        <begin position="48"/>
        <end position="131"/>
    </location>
</feature>
<dbReference type="OMA" id="VDHWNKT"/>
<dbReference type="PRINTS" id="PR00249">
    <property type="entry name" value="GPCRSECRETIN"/>
</dbReference>
<dbReference type="GO" id="GO:0005886">
    <property type="term" value="C:plasma membrane"/>
    <property type="evidence" value="ECO:0007669"/>
    <property type="project" value="UniProtKB-SubCell"/>
</dbReference>
<dbReference type="PANTHER" id="PTHR45620">
    <property type="entry name" value="PDF RECEPTOR-LIKE PROTEIN-RELATED"/>
    <property type="match status" value="1"/>
</dbReference>
<comment type="subcellular location">
    <subcellularLocation>
        <location evidence="1">Cell membrane</location>
        <topology evidence="1">Multi-pass membrane protein</topology>
    </subcellularLocation>
</comment>
<accession>A0A8C4WZV4</accession>
<feature type="transmembrane region" description="Helical" evidence="11">
    <location>
        <begin position="145"/>
        <end position="168"/>
    </location>
</feature>
<protein>
    <submittedName>
        <fullName evidence="15">Parathyroid hormone 1 receptor</fullName>
    </submittedName>
</protein>
<dbReference type="PROSITE" id="PS50261">
    <property type="entry name" value="G_PROTEIN_RECEP_F2_4"/>
    <property type="match status" value="1"/>
</dbReference>
<keyword evidence="7 11" id="KW-0472">Membrane</keyword>
<dbReference type="Proteomes" id="UP000694388">
    <property type="component" value="Unplaced"/>
</dbReference>
<evidence type="ECO:0000256" key="7">
    <source>
        <dbReference type="ARBA" id="ARBA00023136"/>
    </source>
</evidence>
<evidence type="ECO:0000256" key="6">
    <source>
        <dbReference type="ARBA" id="ARBA00023040"/>
    </source>
</evidence>
<dbReference type="GO" id="GO:0017046">
    <property type="term" value="F:peptide hormone binding"/>
    <property type="evidence" value="ECO:0007669"/>
    <property type="project" value="TreeGrafter"/>
</dbReference>
<evidence type="ECO:0000256" key="5">
    <source>
        <dbReference type="ARBA" id="ARBA00022989"/>
    </source>
</evidence>
<name>A0A8C4WZV4_EPTBU</name>
<feature type="transmembrane region" description="Helical" evidence="11">
    <location>
        <begin position="320"/>
        <end position="344"/>
    </location>
</feature>
<dbReference type="GO" id="GO:0006874">
    <property type="term" value="P:intracellular calcium ion homeostasis"/>
    <property type="evidence" value="ECO:0007669"/>
    <property type="project" value="TreeGrafter"/>
</dbReference>
<feature type="chain" id="PRO_5044680646" evidence="12">
    <location>
        <begin position="19"/>
        <end position="432"/>
    </location>
</feature>
<dbReference type="Gene3D" id="1.20.1070.10">
    <property type="entry name" value="Rhodopsin 7-helix transmembrane proteins"/>
    <property type="match status" value="1"/>
</dbReference>
<dbReference type="PANTHER" id="PTHR45620:SF27">
    <property type="entry name" value="PARATHYROID HORMONE_PARATHYROID HORMONE-RELATED PEPTIDE RECEPTOR"/>
    <property type="match status" value="1"/>
</dbReference>
<dbReference type="Ensembl" id="ENSEBUT00000022946.1">
    <property type="protein sequence ID" value="ENSEBUP00000022369.1"/>
    <property type="gene ID" value="ENSEBUG00000013784.1"/>
</dbReference>
<dbReference type="GeneTree" id="ENSGT00940000158574"/>
<evidence type="ECO:0000256" key="10">
    <source>
        <dbReference type="ARBA" id="ARBA00023224"/>
    </source>
</evidence>
<keyword evidence="16" id="KW-1185">Reference proteome</keyword>
<comment type="similarity">
    <text evidence="2">Belongs to the G-protein coupled receptor 2 family.</text>
</comment>
<dbReference type="InterPro" id="IPR001879">
    <property type="entry name" value="GPCR_2_extracellular_dom"/>
</dbReference>
<keyword evidence="8" id="KW-0675">Receptor</keyword>
<dbReference type="InterPro" id="IPR000832">
    <property type="entry name" value="GPCR_2_secretin-like"/>
</dbReference>
<feature type="transmembrane region" description="Helical" evidence="11">
    <location>
        <begin position="365"/>
        <end position="386"/>
    </location>
</feature>
<dbReference type="GO" id="GO:0007189">
    <property type="term" value="P:adenylate cyclase-activating G protein-coupled receptor signaling pathway"/>
    <property type="evidence" value="ECO:0007669"/>
    <property type="project" value="TreeGrafter"/>
</dbReference>
<dbReference type="Gene3D" id="4.10.1240.10">
    <property type="entry name" value="GPCR, family 2, extracellular hormone receptor domain"/>
    <property type="match status" value="1"/>
</dbReference>
<keyword evidence="10" id="KW-0807">Transducer</keyword>
<evidence type="ECO:0000313" key="15">
    <source>
        <dbReference type="Ensembl" id="ENSEBUP00000022398.1"/>
    </source>
</evidence>
<evidence type="ECO:0000259" key="14">
    <source>
        <dbReference type="PROSITE" id="PS50261"/>
    </source>
</evidence>
<reference evidence="15" key="1">
    <citation type="submission" date="2025-05" db="UniProtKB">
        <authorList>
            <consortium name="Ensembl"/>
        </authorList>
    </citation>
    <scope>IDENTIFICATION</scope>
</reference>
<evidence type="ECO:0000256" key="2">
    <source>
        <dbReference type="ARBA" id="ARBA00005314"/>
    </source>
</evidence>
<evidence type="ECO:0000259" key="13">
    <source>
        <dbReference type="PROSITE" id="PS50227"/>
    </source>
</evidence>
<keyword evidence="5 11" id="KW-1133">Transmembrane helix</keyword>
<evidence type="ECO:0000256" key="3">
    <source>
        <dbReference type="ARBA" id="ARBA00022475"/>
    </source>
</evidence>
<evidence type="ECO:0000256" key="11">
    <source>
        <dbReference type="SAM" id="Phobius"/>
    </source>
</evidence>
<dbReference type="InterPro" id="IPR017983">
    <property type="entry name" value="GPCR_2_secretin-like_CS"/>
</dbReference>
<organism evidence="15 16">
    <name type="scientific">Eptatretus burgeri</name>
    <name type="common">Inshore hagfish</name>
    <dbReference type="NCBI Taxonomy" id="7764"/>
    <lineage>
        <taxon>Eukaryota</taxon>
        <taxon>Metazoa</taxon>
        <taxon>Chordata</taxon>
        <taxon>Craniata</taxon>
        <taxon>Vertebrata</taxon>
        <taxon>Cyclostomata</taxon>
        <taxon>Myxini</taxon>
        <taxon>Myxiniformes</taxon>
        <taxon>Myxinidae</taxon>
        <taxon>Eptatretinae</taxon>
        <taxon>Eptatretus</taxon>
    </lineage>
</organism>